<proteinExistence type="predicted"/>
<dbReference type="SUPFAM" id="SSF50978">
    <property type="entry name" value="WD40 repeat-like"/>
    <property type="match status" value="2"/>
</dbReference>
<dbReference type="PANTHER" id="PTHR45589">
    <property type="entry name" value="WD REPEAT DOMAIN 62, ISOFORM G"/>
    <property type="match status" value="1"/>
</dbReference>
<dbReference type="Gene3D" id="2.130.10.10">
    <property type="entry name" value="YVTN repeat-like/Quinoprotein amine dehydrogenase"/>
    <property type="match status" value="3"/>
</dbReference>
<name>A0A9P4Q9X6_9PEZI</name>
<gene>
    <name evidence="2" type="ORF">K431DRAFT_285288</name>
</gene>
<evidence type="ECO:0000313" key="3">
    <source>
        <dbReference type="Proteomes" id="UP000799441"/>
    </source>
</evidence>
<feature type="region of interest" description="Disordered" evidence="1">
    <location>
        <begin position="130"/>
        <end position="151"/>
    </location>
</feature>
<dbReference type="Pfam" id="PF00400">
    <property type="entry name" value="WD40"/>
    <property type="match status" value="4"/>
</dbReference>
<feature type="compositionally biased region" description="Polar residues" evidence="1">
    <location>
        <begin position="89"/>
        <end position="109"/>
    </location>
</feature>
<feature type="region of interest" description="Disordered" evidence="1">
    <location>
        <begin position="791"/>
        <end position="814"/>
    </location>
</feature>
<evidence type="ECO:0000256" key="1">
    <source>
        <dbReference type="SAM" id="MobiDB-lite"/>
    </source>
</evidence>
<feature type="compositionally biased region" description="Polar residues" evidence="1">
    <location>
        <begin position="1"/>
        <end position="13"/>
    </location>
</feature>
<dbReference type="InterPro" id="IPR001680">
    <property type="entry name" value="WD40_rpt"/>
</dbReference>
<feature type="compositionally biased region" description="Polar residues" evidence="1">
    <location>
        <begin position="791"/>
        <end position="803"/>
    </location>
</feature>
<dbReference type="OrthoDB" id="6252103at2759"/>
<keyword evidence="3" id="KW-1185">Reference proteome</keyword>
<evidence type="ECO:0000313" key="2">
    <source>
        <dbReference type="EMBL" id="KAF2721031.1"/>
    </source>
</evidence>
<reference evidence="2" key="1">
    <citation type="journal article" date="2020" name="Stud. Mycol.">
        <title>101 Dothideomycetes genomes: a test case for predicting lifestyles and emergence of pathogens.</title>
        <authorList>
            <person name="Haridas S."/>
            <person name="Albert R."/>
            <person name="Binder M."/>
            <person name="Bloem J."/>
            <person name="Labutti K."/>
            <person name="Salamov A."/>
            <person name="Andreopoulos B."/>
            <person name="Baker S."/>
            <person name="Barry K."/>
            <person name="Bills G."/>
            <person name="Bluhm B."/>
            <person name="Cannon C."/>
            <person name="Castanera R."/>
            <person name="Culley D."/>
            <person name="Daum C."/>
            <person name="Ezra D."/>
            <person name="Gonzalez J."/>
            <person name="Henrissat B."/>
            <person name="Kuo A."/>
            <person name="Liang C."/>
            <person name="Lipzen A."/>
            <person name="Lutzoni F."/>
            <person name="Magnuson J."/>
            <person name="Mondo S."/>
            <person name="Nolan M."/>
            <person name="Ohm R."/>
            <person name="Pangilinan J."/>
            <person name="Park H.-J."/>
            <person name="Ramirez L."/>
            <person name="Alfaro M."/>
            <person name="Sun H."/>
            <person name="Tritt A."/>
            <person name="Yoshinaga Y."/>
            <person name="Zwiers L.-H."/>
            <person name="Turgeon B."/>
            <person name="Goodwin S."/>
            <person name="Spatafora J."/>
            <person name="Crous P."/>
            <person name="Grigoriev I."/>
        </authorList>
    </citation>
    <scope>NUCLEOTIDE SEQUENCE</scope>
    <source>
        <strain evidence="2">CBS 116435</strain>
    </source>
</reference>
<dbReference type="InterPro" id="IPR036322">
    <property type="entry name" value="WD40_repeat_dom_sf"/>
</dbReference>
<dbReference type="AlphaFoldDB" id="A0A9P4Q9X6"/>
<organism evidence="2 3">
    <name type="scientific">Polychaeton citri CBS 116435</name>
    <dbReference type="NCBI Taxonomy" id="1314669"/>
    <lineage>
        <taxon>Eukaryota</taxon>
        <taxon>Fungi</taxon>
        <taxon>Dikarya</taxon>
        <taxon>Ascomycota</taxon>
        <taxon>Pezizomycotina</taxon>
        <taxon>Dothideomycetes</taxon>
        <taxon>Dothideomycetidae</taxon>
        <taxon>Capnodiales</taxon>
        <taxon>Capnodiaceae</taxon>
        <taxon>Polychaeton</taxon>
    </lineage>
</organism>
<feature type="compositionally biased region" description="Low complexity" evidence="1">
    <location>
        <begin position="880"/>
        <end position="889"/>
    </location>
</feature>
<dbReference type="EMBL" id="MU003794">
    <property type="protein sequence ID" value="KAF2721031.1"/>
    <property type="molecule type" value="Genomic_DNA"/>
</dbReference>
<feature type="compositionally biased region" description="Basic residues" evidence="1">
    <location>
        <begin position="898"/>
        <end position="908"/>
    </location>
</feature>
<dbReference type="InterPro" id="IPR052779">
    <property type="entry name" value="WDR62"/>
</dbReference>
<protein>
    <submittedName>
        <fullName evidence="2">WD40 repeat-like protein</fullName>
    </submittedName>
</protein>
<sequence length="1081" mass="116936">MNPSLRLTPSNSPFFKHSTPKSPTKPRQIEEPGLRLRKIIGTTTASINTFDYLPSARCFAFTAGAAAVVASVDEDSNVSQKFFRAKPSATASNTNDGVSAWTTSPTPNESRQRAFGGSIGRQTLAASPLTASVRDWSDSPSGRSSTAKDRIKTATSVAISPDGKWLALGQTGYRPAILIFELKDQSSEIPLTVITEHSFGVHALSWSPDSRYLASLGTVNDGFLHVWVINEASGAAQLYASNKITTVTNDMVWIGQSIVTAGLRCVKVWRPDDAPEVEVNTDLKANLLSASRIRTDIRGSEYGNSIMSPRHKPLLGKNTLLNDMLEATFVAALPLSDTKAVLCAESGEICVLDDEAKNQILTPVASVAFCVSAARLDHKGSLTVLGAFGAHKTFLVDDLVDCAKPLDKRNRRQCASPNKALPGNSVTVVASAAFDDIVIEVTSDRVMTIKTCAEARPLIQKALPAHAEGVAGVVPICSSLNLSLSFVTFAVSGEVRVWDAQGSEIIRFKIPVESSQDIPEHANELKSVVPFDDGKYLATGDRLGVLSIARLESGQVITQIRAHSADIVDLSEYSLNDTQLLATAGRDRTVQLFTWDEERLELLQTLDEHAGAVTGLKFLSNGRRLVSWSSDRSVVIREVLRRDADNPRSLAYAMTRTIALKASPTSICAMPPSDTLLVATMDKSVGQFNMSTGRAGFSFRCADSEGGEVVIMSKIFYAPSLKGNPTIVGVSSTDKSVRLYTEYGSLVARDYGHTEGITSMCLIESQDVNREVLTQIVTVAADSTIFIWDSSSKSSAQRTNTEPSADENLNMIAPAALRPPLRKVLSFSELSRSKRERSAEEDQASPHTPSQPPSPRRLKKKTSRSSVMQPPKLEPPFQGSRRASLRQRSPSPPSPRHNSVKAKAKPRRASLAQLGVTVRSKSTDNVLTSVASSMGDNSENLASGKDRGYGGLTSSTESVCRNLRAYRKKLATSSASDKIAPEIARELEKEVKLTIRALAEKSQGKLLDEAVMTRLLDQASEKIVDLLDERIKERVQTEVRKNSADGAAQVPRLAPELEVVAEADHLDEMDAVTGVFSRTSI</sequence>
<feature type="region of interest" description="Disordered" evidence="1">
    <location>
        <begin position="829"/>
        <end position="917"/>
    </location>
</feature>
<dbReference type="PANTHER" id="PTHR45589:SF1">
    <property type="entry name" value="WD REPEAT DOMAIN 62, ISOFORM G"/>
    <property type="match status" value="1"/>
</dbReference>
<comment type="caution">
    <text evidence="2">The sequence shown here is derived from an EMBL/GenBank/DDBJ whole genome shotgun (WGS) entry which is preliminary data.</text>
</comment>
<accession>A0A9P4Q9X6</accession>
<feature type="region of interest" description="Disordered" evidence="1">
    <location>
        <begin position="87"/>
        <end position="114"/>
    </location>
</feature>
<dbReference type="SMART" id="SM00320">
    <property type="entry name" value="WD40"/>
    <property type="match status" value="5"/>
</dbReference>
<feature type="region of interest" description="Disordered" evidence="1">
    <location>
        <begin position="1"/>
        <end position="28"/>
    </location>
</feature>
<dbReference type="InterPro" id="IPR015943">
    <property type="entry name" value="WD40/YVTN_repeat-like_dom_sf"/>
</dbReference>
<dbReference type="Proteomes" id="UP000799441">
    <property type="component" value="Unassembled WGS sequence"/>
</dbReference>
<feature type="compositionally biased region" description="Basic and acidic residues" evidence="1">
    <location>
        <begin position="831"/>
        <end position="840"/>
    </location>
</feature>